<comment type="caution">
    <text evidence="2">The sequence shown here is derived from an EMBL/GenBank/DDBJ whole genome shotgun (WGS) entry which is preliminary data.</text>
</comment>
<reference evidence="2" key="1">
    <citation type="submission" date="2021-10" db="EMBL/GenBank/DDBJ databases">
        <authorList>
            <person name="Piombo E."/>
        </authorList>
    </citation>
    <scope>NUCLEOTIDE SEQUENCE</scope>
</reference>
<dbReference type="EMBL" id="CABFNQ020000734">
    <property type="protein sequence ID" value="CAH0028630.1"/>
    <property type="molecule type" value="Genomic_DNA"/>
</dbReference>
<protein>
    <submittedName>
        <fullName evidence="2">Uncharacterized protein</fullName>
    </submittedName>
</protein>
<proteinExistence type="predicted"/>
<feature type="region of interest" description="Disordered" evidence="1">
    <location>
        <begin position="1"/>
        <end position="55"/>
    </location>
</feature>
<keyword evidence="3" id="KW-1185">Reference proteome</keyword>
<evidence type="ECO:0000256" key="1">
    <source>
        <dbReference type="SAM" id="MobiDB-lite"/>
    </source>
</evidence>
<dbReference type="AlphaFoldDB" id="A0A9N9YPB4"/>
<gene>
    <name evidence="2" type="ORF">CRHIZ90672A_00012097</name>
</gene>
<name>A0A9N9YPB4_9HYPO</name>
<feature type="compositionally biased region" description="Pro residues" evidence="1">
    <location>
        <begin position="1"/>
        <end position="10"/>
    </location>
</feature>
<evidence type="ECO:0000313" key="3">
    <source>
        <dbReference type="Proteomes" id="UP000696573"/>
    </source>
</evidence>
<dbReference type="Proteomes" id="UP000696573">
    <property type="component" value="Unassembled WGS sequence"/>
</dbReference>
<organism evidence="2 3">
    <name type="scientific">Clonostachys rhizophaga</name>
    <dbReference type="NCBI Taxonomy" id="160324"/>
    <lineage>
        <taxon>Eukaryota</taxon>
        <taxon>Fungi</taxon>
        <taxon>Dikarya</taxon>
        <taxon>Ascomycota</taxon>
        <taxon>Pezizomycotina</taxon>
        <taxon>Sordariomycetes</taxon>
        <taxon>Hypocreomycetidae</taxon>
        <taxon>Hypocreales</taxon>
        <taxon>Bionectriaceae</taxon>
        <taxon>Clonostachys</taxon>
    </lineage>
</organism>
<dbReference type="OrthoDB" id="4158609at2759"/>
<accession>A0A9N9YPB4</accession>
<sequence>MAESTQPPPVENKNNTTSARRRSSGWMPAFEGLQQHHGSQANVTRRESMSDQQPKGGIFSQLFHKYVTAALPFPSLSNPGLIAELPCHKNVLLTTLCSNFGRNAK</sequence>
<evidence type="ECO:0000313" key="2">
    <source>
        <dbReference type="EMBL" id="CAH0028630.1"/>
    </source>
</evidence>